<accession>A0A9W9JUD6</accession>
<dbReference type="GO" id="GO:0044550">
    <property type="term" value="P:secondary metabolite biosynthetic process"/>
    <property type="evidence" value="ECO:0007669"/>
    <property type="project" value="UniProtKB-ARBA"/>
</dbReference>
<dbReference type="PROSITE" id="PS00012">
    <property type="entry name" value="PHOSPHOPANTETHEINE"/>
    <property type="match status" value="1"/>
</dbReference>
<dbReference type="PROSITE" id="PS50075">
    <property type="entry name" value="CARRIER"/>
    <property type="match status" value="1"/>
</dbReference>
<dbReference type="OrthoDB" id="429813at2759"/>
<keyword evidence="2" id="KW-0597">Phosphoprotein</keyword>
<dbReference type="EMBL" id="JAPMSZ010000012">
    <property type="protein sequence ID" value="KAJ5081841.1"/>
    <property type="molecule type" value="Genomic_DNA"/>
</dbReference>
<sequence>MFYRTGNTAPVVSNPADDPEDRVAVYIQSSGTTDLFTRHPEKEGLWLYHSRLDDVIVLSNGEKFNPTSMEEIIASHPLVARAAILGQGRFQSATIIEPDWSLWNGEQSALIDEIWPVVKKANEAAPGHAQLMKDRVGVSSQSKPFKLTPKGTVQRRGVLSDYADEIDALYQSADQADVAQIAKDASRPDIAAYIVTAGSDIMDIPTIDESADIFSSGLDSLQTLRLGQILQASLQSALPGLAATAFVSQQHYSRPTIVQLSEYVFDLLQPKDSPPAAAVVERQ</sequence>
<dbReference type="AlphaFoldDB" id="A0A9W9JUD6"/>
<protein>
    <recommendedName>
        <fullName evidence="3">Carrier domain-containing protein</fullName>
    </recommendedName>
</protein>
<dbReference type="SUPFAM" id="SSF47336">
    <property type="entry name" value="ACP-like"/>
    <property type="match status" value="1"/>
</dbReference>
<dbReference type="InterPro" id="IPR051414">
    <property type="entry name" value="Adenylate-forming_Reductase"/>
</dbReference>
<keyword evidence="1" id="KW-0596">Phosphopantetheine</keyword>
<comment type="caution">
    <text evidence="4">The sequence shown here is derived from an EMBL/GenBank/DDBJ whole genome shotgun (WGS) entry which is preliminary data.</text>
</comment>
<dbReference type="GeneID" id="81399799"/>
<dbReference type="Pfam" id="PF23562">
    <property type="entry name" value="AMP-binding_C_3"/>
    <property type="match status" value="1"/>
</dbReference>
<keyword evidence="5" id="KW-1185">Reference proteome</keyword>
<reference evidence="4" key="2">
    <citation type="journal article" date="2023" name="IMA Fungus">
        <title>Comparative genomic study of the Penicillium genus elucidates a diverse pangenome and 15 lateral gene transfer events.</title>
        <authorList>
            <person name="Petersen C."/>
            <person name="Sorensen T."/>
            <person name="Nielsen M.R."/>
            <person name="Sondergaard T.E."/>
            <person name="Sorensen J.L."/>
            <person name="Fitzpatrick D.A."/>
            <person name="Frisvad J.C."/>
            <person name="Nielsen K.L."/>
        </authorList>
    </citation>
    <scope>NUCLEOTIDE SEQUENCE</scope>
    <source>
        <strain evidence="4">IBT 34128</strain>
    </source>
</reference>
<evidence type="ECO:0000313" key="4">
    <source>
        <dbReference type="EMBL" id="KAJ5081841.1"/>
    </source>
</evidence>
<dbReference type="InterPro" id="IPR009081">
    <property type="entry name" value="PP-bd_ACP"/>
</dbReference>
<proteinExistence type="predicted"/>
<feature type="domain" description="Carrier" evidence="3">
    <location>
        <begin position="185"/>
        <end position="268"/>
    </location>
</feature>
<dbReference type="PANTHER" id="PTHR43439:SF2">
    <property type="entry name" value="ENZYME, PUTATIVE (JCVI)-RELATED"/>
    <property type="match status" value="1"/>
</dbReference>
<gene>
    <name evidence="4" type="ORF">NUU61_010105</name>
</gene>
<dbReference type="PANTHER" id="PTHR43439">
    <property type="entry name" value="PHENYLACETATE-COENZYME A LIGASE"/>
    <property type="match status" value="1"/>
</dbReference>
<evidence type="ECO:0000256" key="1">
    <source>
        <dbReference type="ARBA" id="ARBA00022450"/>
    </source>
</evidence>
<dbReference type="RefSeq" id="XP_056507128.1">
    <property type="nucleotide sequence ID" value="XM_056660630.1"/>
</dbReference>
<dbReference type="Proteomes" id="UP001141434">
    <property type="component" value="Unassembled WGS sequence"/>
</dbReference>
<reference evidence="4" key="1">
    <citation type="submission" date="2022-11" db="EMBL/GenBank/DDBJ databases">
        <authorList>
            <person name="Petersen C."/>
        </authorList>
    </citation>
    <scope>NUCLEOTIDE SEQUENCE</scope>
    <source>
        <strain evidence="4">IBT 34128</strain>
    </source>
</reference>
<evidence type="ECO:0000259" key="3">
    <source>
        <dbReference type="PROSITE" id="PS50075"/>
    </source>
</evidence>
<dbReference type="SUPFAM" id="SSF56801">
    <property type="entry name" value="Acetyl-CoA synthetase-like"/>
    <property type="match status" value="1"/>
</dbReference>
<evidence type="ECO:0000313" key="5">
    <source>
        <dbReference type="Proteomes" id="UP001141434"/>
    </source>
</evidence>
<dbReference type="InterPro" id="IPR006162">
    <property type="entry name" value="Ppantetheine_attach_site"/>
</dbReference>
<name>A0A9W9JUD6_9EURO</name>
<organism evidence="4 5">
    <name type="scientific">Penicillium alfredii</name>
    <dbReference type="NCBI Taxonomy" id="1506179"/>
    <lineage>
        <taxon>Eukaryota</taxon>
        <taxon>Fungi</taxon>
        <taxon>Dikarya</taxon>
        <taxon>Ascomycota</taxon>
        <taxon>Pezizomycotina</taxon>
        <taxon>Eurotiomycetes</taxon>
        <taxon>Eurotiomycetidae</taxon>
        <taxon>Eurotiales</taxon>
        <taxon>Aspergillaceae</taxon>
        <taxon>Penicillium</taxon>
    </lineage>
</organism>
<dbReference type="InterPro" id="IPR036736">
    <property type="entry name" value="ACP-like_sf"/>
</dbReference>
<evidence type="ECO:0000256" key="2">
    <source>
        <dbReference type="ARBA" id="ARBA00022553"/>
    </source>
</evidence>